<evidence type="ECO:0000259" key="5">
    <source>
        <dbReference type="PROSITE" id="PS50929"/>
    </source>
</evidence>
<dbReference type="Gene3D" id="1.20.1560.10">
    <property type="entry name" value="ABC transporter type 1, transmembrane domain"/>
    <property type="match status" value="1"/>
</dbReference>
<evidence type="ECO:0000256" key="3">
    <source>
        <dbReference type="ARBA" id="ARBA00023136"/>
    </source>
</evidence>
<evidence type="ECO:0000256" key="1">
    <source>
        <dbReference type="ARBA" id="ARBA00022692"/>
    </source>
</evidence>
<proteinExistence type="predicted"/>
<comment type="caution">
    <text evidence="6">The sequence shown here is derived from an EMBL/GenBank/DDBJ whole genome shotgun (WGS) entry which is preliminary data.</text>
</comment>
<dbReference type="PROSITE" id="PS50929">
    <property type="entry name" value="ABC_TM1F"/>
    <property type="match status" value="1"/>
</dbReference>
<evidence type="ECO:0000256" key="2">
    <source>
        <dbReference type="ARBA" id="ARBA00022989"/>
    </source>
</evidence>
<dbReference type="EMBL" id="JBFOLJ010000014">
    <property type="protein sequence ID" value="KAL2479149.1"/>
    <property type="molecule type" value="Genomic_DNA"/>
</dbReference>
<keyword evidence="2 4" id="KW-1133">Transmembrane helix</keyword>
<evidence type="ECO:0000313" key="6">
    <source>
        <dbReference type="EMBL" id="KAL2479149.1"/>
    </source>
</evidence>
<gene>
    <name evidence="6" type="ORF">Fot_48163</name>
</gene>
<dbReference type="Proteomes" id="UP001604277">
    <property type="component" value="Unassembled WGS sequence"/>
</dbReference>
<dbReference type="InterPro" id="IPR011527">
    <property type="entry name" value="ABC1_TM_dom"/>
</dbReference>
<keyword evidence="7" id="KW-1185">Reference proteome</keyword>
<dbReference type="SUPFAM" id="SSF90123">
    <property type="entry name" value="ABC transporter transmembrane region"/>
    <property type="match status" value="1"/>
</dbReference>
<reference evidence="7" key="1">
    <citation type="submission" date="2024-07" db="EMBL/GenBank/DDBJ databases">
        <title>Two chromosome-level genome assemblies of Korean endemic species Abeliophyllum distichum and Forsythia ovata (Oleaceae).</title>
        <authorList>
            <person name="Jang H."/>
        </authorList>
    </citation>
    <scope>NUCLEOTIDE SEQUENCE [LARGE SCALE GENOMIC DNA]</scope>
</reference>
<feature type="transmembrane region" description="Helical" evidence="4">
    <location>
        <begin position="45"/>
        <end position="67"/>
    </location>
</feature>
<organism evidence="6 7">
    <name type="scientific">Forsythia ovata</name>
    <dbReference type="NCBI Taxonomy" id="205694"/>
    <lineage>
        <taxon>Eukaryota</taxon>
        <taxon>Viridiplantae</taxon>
        <taxon>Streptophyta</taxon>
        <taxon>Embryophyta</taxon>
        <taxon>Tracheophyta</taxon>
        <taxon>Spermatophyta</taxon>
        <taxon>Magnoliopsida</taxon>
        <taxon>eudicotyledons</taxon>
        <taxon>Gunneridae</taxon>
        <taxon>Pentapetalae</taxon>
        <taxon>asterids</taxon>
        <taxon>lamiids</taxon>
        <taxon>Lamiales</taxon>
        <taxon>Oleaceae</taxon>
        <taxon>Forsythieae</taxon>
        <taxon>Forsythia</taxon>
    </lineage>
</organism>
<dbReference type="InterPro" id="IPR036640">
    <property type="entry name" value="ABC1_TM_sf"/>
</dbReference>
<name>A0ABD1QSF2_9LAMI</name>
<protein>
    <submittedName>
        <fullName evidence="6">ABC transporter B family member 27</fullName>
    </submittedName>
</protein>
<keyword evidence="3 4" id="KW-0472">Membrane</keyword>
<accession>A0ABD1QSF2</accession>
<sequence>MMFSHPSSILVLALVAVEKFRRHLRELSHKTQAAAAVASSIAEKVIGFFSGGLNAASMLSVILLIIYGATLTINGSMTPGSITFFILYSLKGREPLRLSF</sequence>
<feature type="domain" description="ABC transmembrane type-1" evidence="5">
    <location>
        <begin position="42"/>
        <end position="100"/>
    </location>
</feature>
<dbReference type="AlphaFoldDB" id="A0ABD1QSF2"/>
<evidence type="ECO:0000256" key="4">
    <source>
        <dbReference type="SAM" id="Phobius"/>
    </source>
</evidence>
<keyword evidence="1 4" id="KW-0812">Transmembrane</keyword>
<evidence type="ECO:0000313" key="7">
    <source>
        <dbReference type="Proteomes" id="UP001604277"/>
    </source>
</evidence>